<accession>F5YFW5</accession>
<keyword evidence="6 14" id="KW-0808">Transferase</keyword>
<dbReference type="InterPro" id="IPR027417">
    <property type="entry name" value="P-loop_NTPase"/>
</dbReference>
<dbReference type="GO" id="GO:0000155">
    <property type="term" value="F:phosphorelay sensor kinase activity"/>
    <property type="evidence" value="ECO:0007669"/>
    <property type="project" value="InterPro"/>
</dbReference>
<evidence type="ECO:0000256" key="7">
    <source>
        <dbReference type="ARBA" id="ARBA00022723"/>
    </source>
</evidence>
<feature type="binding site" evidence="14">
    <location>
        <begin position="162"/>
        <end position="169"/>
    </location>
    <ligand>
        <name>ATP</name>
        <dbReference type="ChEBI" id="CHEBI:30616"/>
    </ligand>
</feature>
<reference evidence="17 18" key="2">
    <citation type="journal article" date="2011" name="ISME J.">
        <title>RNA-seq reveals cooperative metabolic interactions between two termite-gut spirochete species in co-culture.</title>
        <authorList>
            <person name="Rosenthal A.Z."/>
            <person name="Matson E.G."/>
            <person name="Eldar A."/>
            <person name="Leadbetter J.R."/>
        </authorList>
    </citation>
    <scope>NUCLEOTIDE SEQUENCE [LARGE SCALE GENOMIC DNA]</scope>
    <source>
        <strain evidence="18">ATCC BAA-888 / DSM 13862 / ZAS-9</strain>
    </source>
</reference>
<dbReference type="SUPFAM" id="SSF75138">
    <property type="entry name" value="HprK N-terminal domain-like"/>
    <property type="match status" value="1"/>
</dbReference>
<dbReference type="SUPFAM" id="SSF53795">
    <property type="entry name" value="PEP carboxykinase-like"/>
    <property type="match status" value="1"/>
</dbReference>
<dbReference type="InterPro" id="IPR011126">
    <property type="entry name" value="Hpr_kin/Pase_Hpr_N"/>
</dbReference>
<evidence type="ECO:0000256" key="2">
    <source>
        <dbReference type="ARBA" id="ARBA00001946"/>
    </source>
</evidence>
<protein>
    <recommendedName>
        <fullName evidence="14">HPr kinase/phosphorylase</fullName>
        <shortName evidence="14">HPrK/P</shortName>
        <ecNumber evidence="14">2.7.11.-</ecNumber>
        <ecNumber evidence="14">2.7.4.-</ecNumber>
    </recommendedName>
    <alternativeName>
        <fullName evidence="14">HPr(Ser) kinase/phosphorylase</fullName>
    </alternativeName>
</protein>
<dbReference type="GO" id="GO:0004712">
    <property type="term" value="F:protein serine/threonine/tyrosine kinase activity"/>
    <property type="evidence" value="ECO:0007669"/>
    <property type="project" value="UniProtKB-UniRule"/>
</dbReference>
<sequence length="329" mass="36790">MAEKCFTVLDLLDLDLKEHNSLNLRCIGGRKGLTREISIPDLNRPGLALSGFFDSFAFNRLQVYGRGEVAYLRKIEEDGKVETIRQMFTYAIPCCIFTHNLVPGEMFFREAEASQCPILQTDLSTAEFSARIMRILSDVFAPRQSIHGVLAEVYGLGILILGDSGVGKSETALELIKLGHRLVADDVVEIHCVSGNILMGTGANKIIAHHMEIRGLGIINVTHLYGIGAIRDKKQIQLVVKLEIWDASKNYDRIGTEEQYMEILGVNIPKLEIPVKPGRNIPIIIETAAMNERLKKMGYNAAREFNKNILKWIESDNARAVYFGSEDII</sequence>
<feature type="domain" description="HPr(Ser) kinase/phosphorylase N-terminal" evidence="15">
    <location>
        <begin position="16"/>
        <end position="136"/>
    </location>
</feature>
<dbReference type="FunCoup" id="F5YFW5">
    <property type="interactions" value="1"/>
</dbReference>
<dbReference type="CDD" id="cd01918">
    <property type="entry name" value="HprK_C"/>
    <property type="match status" value="1"/>
</dbReference>
<evidence type="ECO:0000313" key="17">
    <source>
        <dbReference type="EMBL" id="AEF81674.1"/>
    </source>
</evidence>
<dbReference type="GO" id="GO:0006109">
    <property type="term" value="P:regulation of carbohydrate metabolic process"/>
    <property type="evidence" value="ECO:0007669"/>
    <property type="project" value="UniProtKB-UniRule"/>
</dbReference>
<evidence type="ECO:0000256" key="3">
    <source>
        <dbReference type="ARBA" id="ARBA00006883"/>
    </source>
</evidence>
<keyword evidence="10 14" id="KW-0067">ATP-binding</keyword>
<dbReference type="STRING" id="545695.TREAZ_1342"/>
<dbReference type="Gene3D" id="3.40.50.300">
    <property type="entry name" value="P-loop containing nucleotide triphosphate hydrolases"/>
    <property type="match status" value="1"/>
</dbReference>
<evidence type="ECO:0000256" key="4">
    <source>
        <dbReference type="ARBA" id="ARBA00011643"/>
    </source>
</evidence>
<dbReference type="GO" id="GO:0000287">
    <property type="term" value="F:magnesium ion binding"/>
    <property type="evidence" value="ECO:0007669"/>
    <property type="project" value="UniProtKB-UniRule"/>
</dbReference>
<keyword evidence="9 14" id="KW-0418">Kinase</keyword>
<comment type="domain">
    <text evidence="14">The Walker A ATP-binding motif also binds Pi and PPi.</text>
</comment>
<dbReference type="PANTHER" id="PTHR30305">
    <property type="entry name" value="PROTEIN YJDM-RELATED"/>
    <property type="match status" value="1"/>
</dbReference>
<dbReference type="Pfam" id="PF07475">
    <property type="entry name" value="Hpr_kinase_C"/>
    <property type="match status" value="1"/>
</dbReference>
<comment type="catalytic activity">
    <reaction evidence="1 14">
        <text>[HPr protein]-L-serine + ATP = [HPr protein]-O-phospho-L-serine + ADP + H(+)</text>
        <dbReference type="Rhea" id="RHEA:46600"/>
        <dbReference type="Rhea" id="RHEA-COMP:11602"/>
        <dbReference type="Rhea" id="RHEA-COMP:11603"/>
        <dbReference type="ChEBI" id="CHEBI:15378"/>
        <dbReference type="ChEBI" id="CHEBI:29999"/>
        <dbReference type="ChEBI" id="CHEBI:30616"/>
        <dbReference type="ChEBI" id="CHEBI:83421"/>
        <dbReference type="ChEBI" id="CHEBI:456216"/>
    </reaction>
</comment>
<organism evidence="17 18">
    <name type="scientific">Leadbettera azotonutricia (strain ATCC BAA-888 / DSM 13862 / ZAS-9)</name>
    <name type="common">Treponema azotonutricium</name>
    <dbReference type="NCBI Taxonomy" id="545695"/>
    <lineage>
        <taxon>Bacteria</taxon>
        <taxon>Pseudomonadati</taxon>
        <taxon>Spirochaetota</taxon>
        <taxon>Spirochaetia</taxon>
        <taxon>Spirochaetales</taxon>
        <taxon>Breznakiellaceae</taxon>
        <taxon>Leadbettera</taxon>
    </lineage>
</organism>
<feature type="domain" description="HPr kinase/phosphorylase C-terminal" evidence="16">
    <location>
        <begin position="140"/>
        <end position="308"/>
    </location>
</feature>
<comment type="similarity">
    <text evidence="3 14">Belongs to the HPrK/P family.</text>
</comment>
<dbReference type="InParanoid" id="F5YFW5"/>
<dbReference type="EC" id="2.7.11.-" evidence="14"/>
<comment type="catalytic activity">
    <reaction evidence="13 14">
        <text>[HPr protein]-O-phospho-L-serine + phosphate + H(+) = [HPr protein]-L-serine + diphosphate</text>
        <dbReference type="Rhea" id="RHEA:46604"/>
        <dbReference type="Rhea" id="RHEA-COMP:11602"/>
        <dbReference type="Rhea" id="RHEA-COMP:11603"/>
        <dbReference type="ChEBI" id="CHEBI:15378"/>
        <dbReference type="ChEBI" id="CHEBI:29999"/>
        <dbReference type="ChEBI" id="CHEBI:33019"/>
        <dbReference type="ChEBI" id="CHEBI:43474"/>
        <dbReference type="ChEBI" id="CHEBI:83421"/>
    </reaction>
</comment>
<feature type="active site" evidence="14">
    <location>
        <position position="253"/>
    </location>
</feature>
<dbReference type="KEGG" id="taz:TREAZ_1342"/>
<evidence type="ECO:0000259" key="15">
    <source>
        <dbReference type="Pfam" id="PF02603"/>
    </source>
</evidence>
<comment type="cofactor">
    <cofactor evidence="2 14">
        <name>Mg(2+)</name>
        <dbReference type="ChEBI" id="CHEBI:18420"/>
    </cofactor>
</comment>
<comment type="function">
    <text evidence="14">Catalyzes the ATP- as well as the pyrophosphate-dependent phosphorylation of a specific serine residue in HPr, a phosphocarrier protein of the phosphoenolpyruvate-dependent sugar phosphotransferase system (PTS). HprK/P also catalyzes the pyrophosphate-producing, inorganic phosphate-dependent dephosphorylation (phosphorolysis) of seryl-phosphorylated HPr (P-Ser-HPr).</text>
</comment>
<evidence type="ECO:0000256" key="5">
    <source>
        <dbReference type="ARBA" id="ARBA00022527"/>
    </source>
</evidence>
<evidence type="ECO:0000256" key="12">
    <source>
        <dbReference type="ARBA" id="ARBA00023268"/>
    </source>
</evidence>
<dbReference type="GO" id="GO:0005524">
    <property type="term" value="F:ATP binding"/>
    <property type="evidence" value="ECO:0007669"/>
    <property type="project" value="UniProtKB-UniRule"/>
</dbReference>
<feature type="active site" evidence="14">
    <location>
        <position position="147"/>
    </location>
</feature>
<feature type="active site" description="Proton acceptor; for phosphorylation activity. Proton donor; for dephosphorylation activity" evidence="14">
    <location>
        <position position="186"/>
    </location>
</feature>
<dbReference type="HOGENOM" id="CLU_052030_0_1_12"/>
<evidence type="ECO:0000256" key="1">
    <source>
        <dbReference type="ARBA" id="ARBA00001120"/>
    </source>
</evidence>
<evidence type="ECO:0000259" key="16">
    <source>
        <dbReference type="Pfam" id="PF07475"/>
    </source>
</evidence>
<dbReference type="eggNOG" id="COG1493">
    <property type="taxonomic scope" value="Bacteria"/>
</dbReference>
<dbReference type="Gene3D" id="3.40.1390.20">
    <property type="entry name" value="HprK N-terminal domain-like"/>
    <property type="match status" value="1"/>
</dbReference>
<name>F5YFW5_LEAAZ</name>
<evidence type="ECO:0000256" key="14">
    <source>
        <dbReference type="HAMAP-Rule" id="MF_01249"/>
    </source>
</evidence>
<comment type="miscellaneous">
    <text evidence="14">Both phosphorylation and phosphorolysis are carried out by the same active site and suggest a common mechanism for both reactions.</text>
</comment>
<keyword evidence="11 14" id="KW-0460">Magnesium</keyword>
<dbReference type="EMBL" id="CP001841">
    <property type="protein sequence ID" value="AEF81674.1"/>
    <property type="molecule type" value="Genomic_DNA"/>
</dbReference>
<keyword evidence="5 14" id="KW-0723">Serine/threonine-protein kinase</keyword>
<evidence type="ECO:0000256" key="9">
    <source>
        <dbReference type="ARBA" id="ARBA00022777"/>
    </source>
</evidence>
<evidence type="ECO:0000313" key="18">
    <source>
        <dbReference type="Proteomes" id="UP000009222"/>
    </source>
</evidence>
<dbReference type="Pfam" id="PF02603">
    <property type="entry name" value="Hpr_kinase_N"/>
    <property type="match status" value="1"/>
</dbReference>
<reference evidence="18" key="1">
    <citation type="submission" date="2009-12" db="EMBL/GenBank/DDBJ databases">
        <title>Complete sequence of Treponema azotonutricium strain ZAS-9.</title>
        <authorList>
            <person name="Tetu S.G."/>
            <person name="Matson E."/>
            <person name="Ren Q."/>
            <person name="Seshadri R."/>
            <person name="Elbourne L."/>
            <person name="Hassan K.A."/>
            <person name="Durkin A."/>
            <person name="Radune D."/>
            <person name="Mohamoud Y."/>
            <person name="Shay R."/>
            <person name="Jin S."/>
            <person name="Zhang X."/>
            <person name="Lucey K."/>
            <person name="Ballor N.R."/>
            <person name="Ottesen E."/>
            <person name="Rosenthal R."/>
            <person name="Allen A."/>
            <person name="Leadbetter J.R."/>
            <person name="Paulsen I.T."/>
        </authorList>
    </citation>
    <scope>NUCLEOTIDE SEQUENCE [LARGE SCALE GENOMIC DNA]</scope>
    <source>
        <strain evidence="18">ATCC BAA-888 / DSM 13862 / ZAS-9</strain>
    </source>
</reference>
<dbReference type="InterPro" id="IPR028979">
    <property type="entry name" value="Ser_kin/Pase_Hpr-like_N_sf"/>
</dbReference>
<evidence type="ECO:0000256" key="10">
    <source>
        <dbReference type="ARBA" id="ARBA00022840"/>
    </source>
</evidence>
<dbReference type="EC" id="2.7.4.-" evidence="14"/>
<proteinExistence type="inferred from homology"/>
<feature type="region of interest" description="Important for the catalytic mechanism of both phosphorylation and dephosphorylation" evidence="14">
    <location>
        <begin position="211"/>
        <end position="220"/>
    </location>
</feature>
<dbReference type="NCBIfam" id="TIGR00679">
    <property type="entry name" value="hpr-ser"/>
    <property type="match status" value="1"/>
</dbReference>
<evidence type="ECO:0000256" key="6">
    <source>
        <dbReference type="ARBA" id="ARBA00022679"/>
    </source>
</evidence>
<feature type="binding site" evidence="14">
    <location>
        <position position="212"/>
    </location>
    <ligand>
        <name>Mg(2+)</name>
        <dbReference type="ChEBI" id="CHEBI:18420"/>
    </ligand>
</feature>
<evidence type="ECO:0000256" key="11">
    <source>
        <dbReference type="ARBA" id="ARBA00022842"/>
    </source>
</evidence>
<dbReference type="AlphaFoldDB" id="F5YFW5"/>
<feature type="active site" evidence="14">
    <location>
        <position position="168"/>
    </location>
</feature>
<evidence type="ECO:0000256" key="8">
    <source>
        <dbReference type="ARBA" id="ARBA00022741"/>
    </source>
</evidence>
<comment type="subunit">
    <text evidence="4 14">Homohexamer.</text>
</comment>
<keyword evidence="8 14" id="KW-0547">Nucleotide-binding</keyword>
<keyword evidence="12 14" id="KW-0511">Multifunctional enzyme</keyword>
<keyword evidence="7 14" id="KW-0479">Metal-binding</keyword>
<evidence type="ECO:0000256" key="13">
    <source>
        <dbReference type="ARBA" id="ARBA00047657"/>
    </source>
</evidence>
<dbReference type="Proteomes" id="UP000009222">
    <property type="component" value="Chromosome"/>
</dbReference>
<gene>
    <name evidence="14 17" type="primary">hprK</name>
    <name evidence="17" type="ordered locus">TREAZ_1342</name>
</gene>
<keyword evidence="18" id="KW-1185">Reference proteome</keyword>
<dbReference type="FunFam" id="3.40.50.300:FF:000174">
    <property type="entry name" value="HPr kinase/phosphorylase"/>
    <property type="match status" value="1"/>
</dbReference>
<dbReference type="InterPro" id="IPR011104">
    <property type="entry name" value="Hpr_kin/Pase_C"/>
</dbReference>
<dbReference type="HAMAP" id="MF_01249">
    <property type="entry name" value="HPr_kinase"/>
    <property type="match status" value="1"/>
</dbReference>
<feature type="binding site" evidence="14">
    <location>
        <position position="169"/>
    </location>
    <ligand>
        <name>Mg(2+)</name>
        <dbReference type="ChEBI" id="CHEBI:18420"/>
    </ligand>
</feature>
<dbReference type="InterPro" id="IPR003755">
    <property type="entry name" value="HPr(Ser)_kin/Pase"/>
</dbReference>
<dbReference type="RefSeq" id="WP_015710658.1">
    <property type="nucleotide sequence ID" value="NC_015577.1"/>
</dbReference>
<feature type="region of interest" description="Important for the catalytic mechanism of dephosphorylation" evidence="14">
    <location>
        <begin position="274"/>
        <end position="279"/>
    </location>
</feature>
<dbReference type="OrthoDB" id="9778803at2"/>
<dbReference type="PANTHER" id="PTHR30305:SF1">
    <property type="entry name" value="HPR KINASE_PHOSPHORYLASE"/>
    <property type="match status" value="1"/>
</dbReference>
<dbReference type="GO" id="GO:0004674">
    <property type="term" value="F:protein serine/threonine kinase activity"/>
    <property type="evidence" value="ECO:0007669"/>
    <property type="project" value="UniProtKB-KW"/>
</dbReference>